<dbReference type="EnsemblMetazoa" id="GBRI041775-RA">
    <property type="protein sequence ID" value="GBRI041775-PA"/>
    <property type="gene ID" value="GBRI041775"/>
</dbReference>
<dbReference type="InterPro" id="IPR001810">
    <property type="entry name" value="F-box_dom"/>
</dbReference>
<dbReference type="Gene3D" id="3.80.10.10">
    <property type="entry name" value="Ribonuclease Inhibitor"/>
    <property type="match status" value="1"/>
</dbReference>
<dbReference type="SUPFAM" id="SSF81383">
    <property type="entry name" value="F-box domain"/>
    <property type="match status" value="1"/>
</dbReference>
<dbReference type="PANTHER" id="PTHR13318:SF95">
    <property type="entry name" value="F-BOX PROTEIN YLR352W"/>
    <property type="match status" value="1"/>
</dbReference>
<dbReference type="GO" id="GO:0031146">
    <property type="term" value="P:SCF-dependent proteasomal ubiquitin-dependent protein catabolic process"/>
    <property type="evidence" value="ECO:0007669"/>
    <property type="project" value="TreeGrafter"/>
</dbReference>
<dbReference type="Pfam" id="PF00646">
    <property type="entry name" value="F-box"/>
    <property type="match status" value="1"/>
</dbReference>
<dbReference type="PANTHER" id="PTHR13318">
    <property type="entry name" value="PARTNER OF PAIRED, ISOFORM B-RELATED"/>
    <property type="match status" value="1"/>
</dbReference>
<name>A0A1A9X2D2_9MUSC</name>
<proteinExistence type="predicted"/>
<evidence type="ECO:0000313" key="3">
    <source>
        <dbReference type="Proteomes" id="UP000091820"/>
    </source>
</evidence>
<dbReference type="PROSITE" id="PS50181">
    <property type="entry name" value="FBOX"/>
    <property type="match status" value="1"/>
</dbReference>
<dbReference type="AlphaFoldDB" id="A0A1A9X2D2"/>
<dbReference type="InterPro" id="IPR036047">
    <property type="entry name" value="F-box-like_dom_sf"/>
</dbReference>
<dbReference type="Gene3D" id="1.20.1280.50">
    <property type="match status" value="1"/>
</dbReference>
<dbReference type="STRING" id="37001.A0A1A9X2D2"/>
<dbReference type="SMART" id="SM00256">
    <property type="entry name" value="FBOX"/>
    <property type="match status" value="1"/>
</dbReference>
<dbReference type="VEuPathDB" id="VectorBase:GBRI041775"/>
<feature type="domain" description="F-box" evidence="1">
    <location>
        <begin position="15"/>
        <end position="62"/>
    </location>
</feature>
<dbReference type="InterPro" id="IPR032675">
    <property type="entry name" value="LRR_dom_sf"/>
</dbReference>
<evidence type="ECO:0000259" key="1">
    <source>
        <dbReference type="PROSITE" id="PS50181"/>
    </source>
</evidence>
<sequence>MNVVANIHETEALSTVSMPELPNEVWMKIFTYLSYGDLEQTKVVCKHWCQLVHSLQFRYKTKLVITLKNVKNICLAIENHKQLSIPLHYENVELDMYVIKSEYLVKIFENLKSCIRQLKLYNFQLLFVLNDYLPELEVLILMIHCERVLMPGLDKEQRSSKEKINQSNNTSLDLYKFPKLKSLDISFDLITMLGDNSNDFLKNLTLMPFKHLERLSIQFDDILEELVLEVIEGYAHSLRWLDISLLSSPSKFKWQEIVKKFTQLEVLKIDQINVEKWLIDVLENFPKESCLRTIVLGGFPDMDDLLKLITRKWFNSLEYLHLRASRNLTDVGIKQLNLITNKLRCLTLCNCESLTVQGILQGIAANKPNRMLCSLNLNLNNIQGLTEDFIYVLVQNLPNLTTLKLANCDRAISITTMAYIFCNLTQLQHLSLGHYGLSFEDRGNDFVCCEKPVINYMKGLQSLRSCFCAIVAISSLNVTFNELRKLVVRECCNYLPNFVHFNTYFPALEELTFSYWNLKFDCFTELVHNFPRLRKLDFKPCNPISGDFDIK</sequence>
<dbReference type="SUPFAM" id="SSF52047">
    <property type="entry name" value="RNI-like"/>
    <property type="match status" value="1"/>
</dbReference>
<dbReference type="Proteomes" id="UP000091820">
    <property type="component" value="Unassembled WGS sequence"/>
</dbReference>
<dbReference type="GO" id="GO:0019005">
    <property type="term" value="C:SCF ubiquitin ligase complex"/>
    <property type="evidence" value="ECO:0007669"/>
    <property type="project" value="TreeGrafter"/>
</dbReference>
<accession>A0A1A9X2D2</accession>
<protein>
    <submittedName>
        <fullName evidence="2">F-box domain-containing protein</fullName>
    </submittedName>
</protein>
<reference evidence="3" key="1">
    <citation type="submission" date="2014-03" db="EMBL/GenBank/DDBJ databases">
        <authorList>
            <person name="Aksoy S."/>
            <person name="Warren W."/>
            <person name="Wilson R.K."/>
        </authorList>
    </citation>
    <scope>NUCLEOTIDE SEQUENCE [LARGE SCALE GENOMIC DNA]</scope>
    <source>
        <strain evidence="3">IAEA</strain>
    </source>
</reference>
<organism evidence="2 3">
    <name type="scientific">Glossina brevipalpis</name>
    <dbReference type="NCBI Taxonomy" id="37001"/>
    <lineage>
        <taxon>Eukaryota</taxon>
        <taxon>Metazoa</taxon>
        <taxon>Ecdysozoa</taxon>
        <taxon>Arthropoda</taxon>
        <taxon>Hexapoda</taxon>
        <taxon>Insecta</taxon>
        <taxon>Pterygota</taxon>
        <taxon>Neoptera</taxon>
        <taxon>Endopterygota</taxon>
        <taxon>Diptera</taxon>
        <taxon>Brachycera</taxon>
        <taxon>Muscomorpha</taxon>
        <taxon>Hippoboscoidea</taxon>
        <taxon>Glossinidae</taxon>
        <taxon>Glossina</taxon>
    </lineage>
</organism>
<keyword evidence="3" id="KW-1185">Reference proteome</keyword>
<evidence type="ECO:0000313" key="2">
    <source>
        <dbReference type="EnsemblMetazoa" id="GBRI041775-PA"/>
    </source>
</evidence>
<reference evidence="2" key="2">
    <citation type="submission" date="2020-05" db="UniProtKB">
        <authorList>
            <consortium name="EnsemblMetazoa"/>
        </authorList>
    </citation>
    <scope>IDENTIFICATION</scope>
    <source>
        <strain evidence="2">IAEA</strain>
    </source>
</reference>